<feature type="transmembrane region" description="Helical" evidence="9">
    <location>
        <begin position="5"/>
        <end position="25"/>
    </location>
</feature>
<reference evidence="10 11" key="1">
    <citation type="submission" date="2023-09" db="EMBL/GenBank/DDBJ databases">
        <authorList>
            <person name="Rey-Velasco X."/>
        </authorList>
    </citation>
    <scope>NUCLEOTIDE SEQUENCE [LARGE SCALE GENOMIC DNA]</scope>
    <source>
        <strain evidence="10 11">F158</strain>
    </source>
</reference>
<evidence type="ECO:0000256" key="1">
    <source>
        <dbReference type="ARBA" id="ARBA00004651"/>
    </source>
</evidence>
<evidence type="ECO:0000256" key="7">
    <source>
        <dbReference type="ARBA" id="ARBA00038032"/>
    </source>
</evidence>
<organism evidence="10 11">
    <name type="scientific">Tropicimonas omnivorans</name>
    <dbReference type="NCBI Taxonomy" id="3075590"/>
    <lineage>
        <taxon>Bacteria</taxon>
        <taxon>Pseudomonadati</taxon>
        <taxon>Pseudomonadota</taxon>
        <taxon>Alphaproteobacteria</taxon>
        <taxon>Rhodobacterales</taxon>
        <taxon>Roseobacteraceae</taxon>
        <taxon>Tropicimonas</taxon>
    </lineage>
</organism>
<protein>
    <submittedName>
        <fullName evidence="10">Multidrug efflux SMR transporter</fullName>
    </submittedName>
</protein>
<comment type="similarity">
    <text evidence="7 8">Belongs to the drug/metabolite transporter (DMT) superfamily. Small multidrug resistance (SMR) (TC 2.A.7.1) family.</text>
</comment>
<evidence type="ECO:0000313" key="11">
    <source>
        <dbReference type="Proteomes" id="UP001265259"/>
    </source>
</evidence>
<name>A0ABU3DK58_9RHOB</name>
<keyword evidence="2" id="KW-0813">Transport</keyword>
<evidence type="ECO:0000256" key="5">
    <source>
        <dbReference type="ARBA" id="ARBA00022989"/>
    </source>
</evidence>
<evidence type="ECO:0000256" key="6">
    <source>
        <dbReference type="ARBA" id="ARBA00023136"/>
    </source>
</evidence>
<keyword evidence="11" id="KW-1185">Reference proteome</keyword>
<dbReference type="InterPro" id="IPR045324">
    <property type="entry name" value="Small_multidrug_res"/>
</dbReference>
<dbReference type="PANTHER" id="PTHR30561:SF1">
    <property type="entry name" value="MULTIDRUG TRANSPORTER EMRE"/>
    <property type="match status" value="1"/>
</dbReference>
<dbReference type="PANTHER" id="PTHR30561">
    <property type="entry name" value="SMR FAMILY PROTON-DEPENDENT DRUG EFFLUX TRANSPORTER SUGE"/>
    <property type="match status" value="1"/>
</dbReference>
<evidence type="ECO:0000256" key="2">
    <source>
        <dbReference type="ARBA" id="ARBA00022448"/>
    </source>
</evidence>
<comment type="caution">
    <text evidence="10">The sequence shown here is derived from an EMBL/GenBank/DDBJ whole genome shotgun (WGS) entry which is preliminary data.</text>
</comment>
<evidence type="ECO:0000256" key="3">
    <source>
        <dbReference type="ARBA" id="ARBA00022475"/>
    </source>
</evidence>
<dbReference type="RefSeq" id="WP_311693206.1">
    <property type="nucleotide sequence ID" value="NZ_JAVRHL010000003.1"/>
</dbReference>
<accession>A0ABU3DK58</accession>
<dbReference type="Gene3D" id="1.10.3730.20">
    <property type="match status" value="1"/>
</dbReference>
<feature type="transmembrane region" description="Helical" evidence="9">
    <location>
        <begin position="31"/>
        <end position="52"/>
    </location>
</feature>
<dbReference type="Pfam" id="PF00893">
    <property type="entry name" value="Multi_Drug_Res"/>
    <property type="match status" value="1"/>
</dbReference>
<gene>
    <name evidence="10" type="ORF">RM543_15555</name>
</gene>
<keyword evidence="3" id="KW-1003">Cell membrane</keyword>
<keyword evidence="5 9" id="KW-1133">Transmembrane helix</keyword>
<evidence type="ECO:0000256" key="8">
    <source>
        <dbReference type="RuleBase" id="RU003942"/>
    </source>
</evidence>
<dbReference type="Proteomes" id="UP001265259">
    <property type="component" value="Unassembled WGS sequence"/>
</dbReference>
<sequence length="111" mass="11999">MPLPYLYLVIAIATETIGTTALQASQQFTRLTPSIVVFVAYGASFWFMALALKTMPMGIVYAIWSGLGMVFIALIGLVVFSQKLDFWAVVGIGLIMAGVLVMHLLSDSATH</sequence>
<keyword evidence="6 9" id="KW-0472">Membrane</keyword>
<evidence type="ECO:0000313" key="10">
    <source>
        <dbReference type="EMBL" id="MDT0684101.1"/>
    </source>
</evidence>
<dbReference type="EMBL" id="JAVRHL010000003">
    <property type="protein sequence ID" value="MDT0684101.1"/>
    <property type="molecule type" value="Genomic_DNA"/>
</dbReference>
<feature type="transmembrane region" description="Helical" evidence="9">
    <location>
        <begin position="59"/>
        <end position="80"/>
    </location>
</feature>
<comment type="subcellular location">
    <subcellularLocation>
        <location evidence="1 8">Cell membrane</location>
        <topology evidence="1 8">Multi-pass membrane protein</topology>
    </subcellularLocation>
</comment>
<proteinExistence type="inferred from homology"/>
<evidence type="ECO:0000256" key="4">
    <source>
        <dbReference type="ARBA" id="ARBA00022692"/>
    </source>
</evidence>
<evidence type="ECO:0000256" key="9">
    <source>
        <dbReference type="SAM" id="Phobius"/>
    </source>
</evidence>
<dbReference type="SUPFAM" id="SSF103481">
    <property type="entry name" value="Multidrug resistance efflux transporter EmrE"/>
    <property type="match status" value="1"/>
</dbReference>
<dbReference type="InterPro" id="IPR037185">
    <property type="entry name" value="EmrE-like"/>
</dbReference>
<keyword evidence="4 8" id="KW-0812">Transmembrane</keyword>
<dbReference type="InterPro" id="IPR000390">
    <property type="entry name" value="Small_drug/metabolite_transptr"/>
</dbReference>
<feature type="transmembrane region" description="Helical" evidence="9">
    <location>
        <begin position="86"/>
        <end position="105"/>
    </location>
</feature>